<dbReference type="EMBL" id="NJET01000006">
    <property type="protein sequence ID" value="PHH66621.1"/>
    <property type="molecule type" value="Genomic_DNA"/>
</dbReference>
<dbReference type="PANTHER" id="PTHR46310:SF7">
    <property type="entry name" value="AMIDASE 1"/>
    <property type="match status" value="1"/>
</dbReference>
<dbReference type="PANTHER" id="PTHR46310">
    <property type="entry name" value="AMIDASE 1"/>
    <property type="match status" value="1"/>
</dbReference>
<dbReference type="InterPro" id="IPR036928">
    <property type="entry name" value="AS_sf"/>
</dbReference>
<reference evidence="4 5" key="1">
    <citation type="submission" date="2017-06" db="EMBL/GenBank/DDBJ databases">
        <title>Ant-infecting Ophiocordyceps genomes reveal a high diversity of potential behavioral manipulation genes and a possible major role for enterotoxins.</title>
        <authorList>
            <person name="De Bekker C."/>
            <person name="Evans H.C."/>
            <person name="Brachmann A."/>
            <person name="Hughes D.P."/>
        </authorList>
    </citation>
    <scope>NUCLEOTIDE SEQUENCE [LARGE SCALE GENOMIC DNA]</scope>
    <source>
        <strain evidence="4 5">Map64</strain>
    </source>
</reference>
<evidence type="ECO:0000313" key="5">
    <source>
        <dbReference type="Proteomes" id="UP000226192"/>
    </source>
</evidence>
<dbReference type="Proteomes" id="UP000226192">
    <property type="component" value="Unassembled WGS sequence"/>
</dbReference>
<dbReference type="OrthoDB" id="5423360at2759"/>
<dbReference type="InterPro" id="IPR058329">
    <property type="entry name" value="Arp1_N"/>
</dbReference>
<comment type="caution">
    <text evidence="4">The sequence shown here is derived from an EMBL/GenBank/DDBJ whole genome shotgun (WGS) entry which is preliminary data.</text>
</comment>
<dbReference type="Gene3D" id="3.90.1300.10">
    <property type="entry name" value="Amidase signature (AS) domain"/>
    <property type="match status" value="1"/>
</dbReference>
<sequence>MKPVHLASLALQFPTTIAHVFFSTGSTVSLNDVPYYVPPDAVANVSAISKNLTQNGDLVPVTFLSSNAASLSLRDLQERLLLFSQADDVFQQGFTQVVYLQHQGAINAASFGNVTVISSPNTNIANGPYFASAKGLVHKAYRLYADVQGAFTETSVPRADGSHTVLPANVPGQSLAIAVPSRLYYSKTPQQPLAGVRLGVKDIFDVRGLRTSNGNRAWYHLYPPAEHTAIAVQNLVDAGAVIVGKMKTSQFANGETATADWVEYHAPFNPRGDGYQDPSSSSAGPAAGEAAYPWLDIALGSDTGGSIRTPSQLQGLYGNRPSHGLVSLSGTMPLSPQFDTAGLLARDPRLWRAAARMLYGHSMPTASNTSFPSNLLTVGFPTEAESDHDVILLQFLSRLQSFLGAKVVPWNIAQSWWLSNPDSPELQLFVNNTYEVLSAQDQAHLVRDGFLAAYAASHAGRQPHINPAPVQRWALADSTGRTASTSAKATASKKRFAAWFNSSVLSSCSDRLVVYVPRIPKSVYRGAYRRGPSLPQPFGMSRVSVLSGAPEVAVPIGEVMRI</sequence>
<dbReference type="Pfam" id="PF26053">
    <property type="entry name" value="DUF8016"/>
    <property type="match status" value="1"/>
</dbReference>
<evidence type="ECO:0000313" key="4">
    <source>
        <dbReference type="EMBL" id="PHH66621.1"/>
    </source>
</evidence>
<keyword evidence="5" id="KW-1185">Reference proteome</keyword>
<proteinExistence type="predicted"/>
<feature type="signal peptide" evidence="1">
    <location>
        <begin position="1"/>
        <end position="18"/>
    </location>
</feature>
<dbReference type="Pfam" id="PF01425">
    <property type="entry name" value="Amidase"/>
    <property type="match status" value="1"/>
</dbReference>
<dbReference type="STRING" id="1399860.A0A2C5YI85"/>
<evidence type="ECO:0000259" key="2">
    <source>
        <dbReference type="Pfam" id="PF01425"/>
    </source>
</evidence>
<accession>A0A2C5YI85</accession>
<dbReference type="AlphaFoldDB" id="A0A2C5YI85"/>
<dbReference type="SUPFAM" id="SSF75304">
    <property type="entry name" value="Amidase signature (AS) enzymes"/>
    <property type="match status" value="1"/>
</dbReference>
<keyword evidence="1" id="KW-0732">Signal</keyword>
<organism evidence="4 5">
    <name type="scientific">Ophiocordyceps australis</name>
    <dbReference type="NCBI Taxonomy" id="1399860"/>
    <lineage>
        <taxon>Eukaryota</taxon>
        <taxon>Fungi</taxon>
        <taxon>Dikarya</taxon>
        <taxon>Ascomycota</taxon>
        <taxon>Pezizomycotina</taxon>
        <taxon>Sordariomycetes</taxon>
        <taxon>Hypocreomycetidae</taxon>
        <taxon>Hypocreales</taxon>
        <taxon>Ophiocordycipitaceae</taxon>
        <taxon>Ophiocordyceps</taxon>
    </lineage>
</organism>
<feature type="chain" id="PRO_5013219914" evidence="1">
    <location>
        <begin position="19"/>
        <end position="562"/>
    </location>
</feature>
<dbReference type="InterPro" id="IPR023631">
    <property type="entry name" value="Amidase_dom"/>
</dbReference>
<name>A0A2C5YI85_9HYPO</name>
<protein>
    <submittedName>
        <fullName evidence="4">Uncharacterized protein</fullName>
    </submittedName>
</protein>
<evidence type="ECO:0000259" key="3">
    <source>
        <dbReference type="Pfam" id="PF26053"/>
    </source>
</evidence>
<feature type="domain" description="Amidase" evidence="2">
    <location>
        <begin position="172"/>
        <end position="372"/>
    </location>
</feature>
<gene>
    <name evidence="4" type="ORF">CDD81_6458</name>
</gene>
<evidence type="ECO:0000256" key="1">
    <source>
        <dbReference type="SAM" id="SignalP"/>
    </source>
</evidence>
<feature type="domain" description="Scytalone dehydratase-like protein Arp1 N-terminal" evidence="3">
    <location>
        <begin position="40"/>
        <end position="104"/>
    </location>
</feature>